<organism evidence="1 2">
    <name type="scientific">Rhododendron molle</name>
    <name type="common">Chinese azalea</name>
    <name type="synonym">Azalea mollis</name>
    <dbReference type="NCBI Taxonomy" id="49168"/>
    <lineage>
        <taxon>Eukaryota</taxon>
        <taxon>Viridiplantae</taxon>
        <taxon>Streptophyta</taxon>
        <taxon>Embryophyta</taxon>
        <taxon>Tracheophyta</taxon>
        <taxon>Spermatophyta</taxon>
        <taxon>Magnoliopsida</taxon>
        <taxon>eudicotyledons</taxon>
        <taxon>Gunneridae</taxon>
        <taxon>Pentapetalae</taxon>
        <taxon>asterids</taxon>
        <taxon>Ericales</taxon>
        <taxon>Ericaceae</taxon>
        <taxon>Ericoideae</taxon>
        <taxon>Rhodoreae</taxon>
        <taxon>Rhododendron</taxon>
    </lineage>
</organism>
<reference evidence="1" key="1">
    <citation type="submission" date="2022-02" db="EMBL/GenBank/DDBJ databases">
        <title>Plant Genome Project.</title>
        <authorList>
            <person name="Zhang R.-G."/>
        </authorList>
    </citation>
    <scope>NUCLEOTIDE SEQUENCE</scope>
    <source>
        <strain evidence="1">AT1</strain>
    </source>
</reference>
<keyword evidence="2" id="KW-1185">Reference proteome</keyword>
<proteinExistence type="predicted"/>
<evidence type="ECO:0000313" key="2">
    <source>
        <dbReference type="Proteomes" id="UP001062846"/>
    </source>
</evidence>
<protein>
    <submittedName>
        <fullName evidence="1">Uncharacterized protein</fullName>
    </submittedName>
</protein>
<evidence type="ECO:0000313" key="1">
    <source>
        <dbReference type="EMBL" id="KAI8522781.1"/>
    </source>
</evidence>
<dbReference type="EMBL" id="CM046400">
    <property type="protein sequence ID" value="KAI8522781.1"/>
    <property type="molecule type" value="Genomic_DNA"/>
</dbReference>
<dbReference type="Proteomes" id="UP001062846">
    <property type="component" value="Chromosome 13"/>
</dbReference>
<gene>
    <name evidence="1" type="ORF">RHMOL_Rhmol13G0023300</name>
</gene>
<comment type="caution">
    <text evidence="1">The sequence shown here is derived from an EMBL/GenBank/DDBJ whole genome shotgun (WGS) entry which is preliminary data.</text>
</comment>
<sequence length="964" mass="107434">MRDTREEPSSSSGHQVVDLISAVKELHDVGSLGLTKLIKDSENNIIQTFTQIGSSSQFDVEKIARCLPLHLIAKVMLSARDEASYKYLLCGIRLLHSLCDLAPRYPKLEQILLDDVKVSDQLLELVFYLLVVLSNHRQEHHASSHMPLLHSALVACSLYLLTGCIASQWQDIASVLVAHRQVYIFMDAAFAALRVDIKFLQFKLSGQCYDFQRESSSNAEGTLNNLCQLCEASLQFLQSLCQQKSFRERLVKNKELCREGGVLLLARSILKLNVTWFRESPSVVAAVFRLKSKVLSILLHLCEAESLSYLDEVASTPRSMDVAKSVALEVLKILKAMVVRGYEICPTGLLQLNAMRLADIFSDDSNFRSYITIYFTEILTAIFSLPHREFLSSWCSSNLPIWEEDATLEYDSYGAAGHVLDLFSSSDLPNVTISRSDFIPSNMPRVAFAHQRTSLLVKVIANLHCYVPGLCKEEEDVFLNKFLECLRRELPKLSASDAEKAGIVSRNLRKCLSLITCVCRVKYVSAFQIMHLYITGSLLSHAESLTPPYLNEDDVHLFRVFLMRLEPLITPAEIEVKRVQEAQSAGGYSSAIIEKVDTDTNRLGYLKEGMSENSAFQDEDQSYIRGNCIGQTDDIVWQVKGEDKGKSGMMAEGSREIERCIQKVETSGSDSSSTHGKNCTSQMHNVEFPKSGEHSKQSGFEGLKEDEKVEAVICEQKQQRKRKRTIMNDKQITLIEKALLEEPGMQRNAAWVQSWAEKLSAYGSEVTTSQLKNWLNNRKARLARAAKDVRGPSEEDNGVPDKQGGSGRVSHDESAESPTEDVYITSTPGGTHQSTIRESTSRTGSKEKADIQLADFNNFPTKHCFRGGPGQDVLLLNPEGEEIGTGKVYQVRGTWDSCNLEESEMCVVDVNVIRTESHTGLPIPVGMDTKLGNGAIAAGVQVHRLGVEGKFQESQGKPPQCTWS</sequence>
<name>A0ACC0L2N4_RHOML</name>
<accession>A0ACC0L2N4</accession>